<dbReference type="Proteomes" id="UP000621390">
    <property type="component" value="Unassembled WGS sequence"/>
</dbReference>
<name>A0A8I1G9D4_9GAMM</name>
<dbReference type="RefSeq" id="WP_199494702.1">
    <property type="nucleotide sequence ID" value="NZ_JAEMOO010000011.1"/>
</dbReference>
<gene>
    <name evidence="1" type="ORF">JHC10_10210</name>
    <name evidence="2" type="ORF">JHC11_11970</name>
</gene>
<dbReference type="EMBL" id="JAEMOS010000031">
    <property type="protein sequence ID" value="MBJ7267309.1"/>
    <property type="molecule type" value="Genomic_DNA"/>
</dbReference>
<evidence type="ECO:0000313" key="2">
    <source>
        <dbReference type="EMBL" id="MBJ7316701.1"/>
    </source>
</evidence>
<dbReference type="Pfam" id="PF14281">
    <property type="entry name" value="PDDEXK_4"/>
    <property type="match status" value="1"/>
</dbReference>
<sequence length="394" mass="46009">MTETRTHLSTLIRSPDLEKISLMLAKPNIFEILRLAHHEIRHSNFLAWLLDPSQSHNLGDTFLKWFLKEVFQDERVSWIDEFDVDGVKTSNITIHREYKHIDLLIEFPDWVVVIENKFGSSEHSNQLARYRKVAERNFPNKPKAFVYLTPHYEEPKSEDDRAVYVNFTYGSVIQLLEQACDIYSSTMPETVLHYITDYIRVLKRYVMQDNDEAVELARKIYRNHKEALDFIFEHKPDRLLEIGKVFSQRVEARGYVLGSKGKGFTRLLTKELDPVVPRESDGGWPNKESFLYEFDYRNKKVSFRATVAPGEQLLRQQIMDILSRVDGVKKPNSKSWSAVYSHSFNYELTSEKFFDEDKLVEVIDKVLDAVEPIIEKTSACLVDGLKNDVDIADY</sequence>
<dbReference type="InterPro" id="IPR029470">
    <property type="entry name" value="PDDEXK_4"/>
</dbReference>
<organism evidence="2 3">
    <name type="scientific">Idiomarina abyssalis</name>
    <dbReference type="NCBI Taxonomy" id="86102"/>
    <lineage>
        <taxon>Bacteria</taxon>
        <taxon>Pseudomonadati</taxon>
        <taxon>Pseudomonadota</taxon>
        <taxon>Gammaproteobacteria</taxon>
        <taxon>Alteromonadales</taxon>
        <taxon>Idiomarinaceae</taxon>
        <taxon>Idiomarina</taxon>
    </lineage>
</organism>
<comment type="caution">
    <text evidence="2">The sequence shown here is derived from an EMBL/GenBank/DDBJ whole genome shotgun (WGS) entry which is preliminary data.</text>
</comment>
<keyword evidence="4" id="KW-1185">Reference proteome</keyword>
<reference evidence="2 4" key="1">
    <citation type="submission" date="2020-09" db="EMBL/GenBank/DDBJ databases">
        <title>Draft Genomes of Bacterial Isolates from North Pond Shallow Sediments.</title>
        <authorList>
            <person name="Kiel Reese B."/>
            <person name="Mullis M."/>
            <person name="Weisend R.E."/>
        </authorList>
    </citation>
    <scope>NUCLEOTIDE SEQUENCE</scope>
    <source>
        <strain evidence="2">KJE-2</strain>
        <strain evidence="1 4">KJE-3</strain>
    </source>
</reference>
<evidence type="ECO:0000313" key="1">
    <source>
        <dbReference type="EMBL" id="MBJ7267309.1"/>
    </source>
</evidence>
<dbReference type="EMBL" id="JAEMOP010000009">
    <property type="protein sequence ID" value="MBJ7316701.1"/>
    <property type="molecule type" value="Genomic_DNA"/>
</dbReference>
<evidence type="ECO:0000313" key="3">
    <source>
        <dbReference type="Proteomes" id="UP000621390"/>
    </source>
</evidence>
<dbReference type="Proteomes" id="UP000655994">
    <property type="component" value="Unassembled WGS sequence"/>
</dbReference>
<dbReference type="AlphaFoldDB" id="A0A8I1G9D4"/>
<accession>A0A8I1G9D4</accession>
<evidence type="ECO:0000313" key="4">
    <source>
        <dbReference type="Proteomes" id="UP000655994"/>
    </source>
</evidence>
<protein>
    <submittedName>
        <fullName evidence="2">PD-(D/E)XK nuclease family protein</fullName>
    </submittedName>
</protein>
<proteinExistence type="predicted"/>